<proteinExistence type="predicted"/>
<gene>
    <name evidence="1" type="ORF">CA12_28990</name>
</gene>
<dbReference type="InterPro" id="IPR024019">
    <property type="entry name" value="CHP04096"/>
</dbReference>
<dbReference type="NCBIfam" id="TIGR04096">
    <property type="entry name" value="dnd_rel_methyl"/>
    <property type="match status" value="1"/>
</dbReference>
<keyword evidence="2" id="KW-1185">Reference proteome</keyword>
<protein>
    <recommendedName>
        <fullName evidence="3">DNA phosphorothioation-associated methyltransferase</fullName>
    </recommendedName>
</protein>
<dbReference type="Proteomes" id="UP000318741">
    <property type="component" value="Chromosome"/>
</dbReference>
<sequence length="476" mass="53536">MDLGVLREGHTFYDHGCGRGGDVRRLRKAGIESAGWDPCHAPRASKIPADVVNLGYVINVIENPAERADTLREAWDFTGELLVVSARLRDELARLLGAASNEGDGTRTAAGTFQKFYTQAELRTWVDETLPDDAPPAVPIAPGVLLVFRDPARRQGFIASRYVRRRAAPRVRVSDRLFEEHKALLDPLIAFVADRGRLPGGTEVKTFADIAEAFGSLKRAMSVVRRVTGAERWEEYEAARRDELRLYLALSRFDDATNAKSRQRRIGRPKLSDLPEDLRLDIRAHFGTYAAACEEGDRTLFSAGDEKAREEAVASASFGKTLPRAFYVHVDHLDRLPLSLRVAESCARSFIGGYDDANLVKFNRVESKVSYLCYPTFDREAHPALAWSMRVAMGWCDVKSRDFSKSANPPVLHRKETFLPDDDSRYEKFRKLTAREEKLGLLDDTARIGTRDGWNETLTRHEVQVRGHRIEHSRGA</sequence>
<dbReference type="AlphaFoldDB" id="A0A517PBQ2"/>
<dbReference type="EMBL" id="CP036265">
    <property type="protein sequence ID" value="QDT16792.1"/>
    <property type="molecule type" value="Genomic_DNA"/>
</dbReference>
<evidence type="ECO:0008006" key="3">
    <source>
        <dbReference type="Google" id="ProtNLM"/>
    </source>
</evidence>
<accession>A0A517PBQ2</accession>
<evidence type="ECO:0000313" key="2">
    <source>
        <dbReference type="Proteomes" id="UP000318741"/>
    </source>
</evidence>
<dbReference type="KEGG" id="acaf:CA12_28990"/>
<evidence type="ECO:0000313" key="1">
    <source>
        <dbReference type="EMBL" id="QDT16792.1"/>
    </source>
</evidence>
<reference evidence="1 2" key="1">
    <citation type="submission" date="2019-02" db="EMBL/GenBank/DDBJ databases">
        <title>Deep-cultivation of Planctomycetes and their phenomic and genomic characterization uncovers novel biology.</title>
        <authorList>
            <person name="Wiegand S."/>
            <person name="Jogler M."/>
            <person name="Boedeker C."/>
            <person name="Pinto D."/>
            <person name="Vollmers J."/>
            <person name="Rivas-Marin E."/>
            <person name="Kohn T."/>
            <person name="Peeters S.H."/>
            <person name="Heuer A."/>
            <person name="Rast P."/>
            <person name="Oberbeckmann S."/>
            <person name="Bunk B."/>
            <person name="Jeske O."/>
            <person name="Meyerdierks A."/>
            <person name="Storesund J.E."/>
            <person name="Kallscheuer N."/>
            <person name="Luecker S."/>
            <person name="Lage O.M."/>
            <person name="Pohl T."/>
            <person name="Merkel B.J."/>
            <person name="Hornburger P."/>
            <person name="Mueller R.-W."/>
            <person name="Bruemmer F."/>
            <person name="Labrenz M."/>
            <person name="Spormann A.M."/>
            <person name="Op den Camp H."/>
            <person name="Overmann J."/>
            <person name="Amann R."/>
            <person name="Jetten M.S.M."/>
            <person name="Mascher T."/>
            <person name="Medema M.H."/>
            <person name="Devos D.P."/>
            <person name="Kaster A.-K."/>
            <person name="Ovreas L."/>
            <person name="Rohde M."/>
            <person name="Galperin M.Y."/>
            <person name="Jogler C."/>
        </authorList>
    </citation>
    <scope>NUCLEOTIDE SEQUENCE [LARGE SCALE GENOMIC DNA]</scope>
    <source>
        <strain evidence="1 2">CA12</strain>
    </source>
</reference>
<organism evidence="1 2">
    <name type="scientific">Alienimonas californiensis</name>
    <dbReference type="NCBI Taxonomy" id="2527989"/>
    <lineage>
        <taxon>Bacteria</taxon>
        <taxon>Pseudomonadati</taxon>
        <taxon>Planctomycetota</taxon>
        <taxon>Planctomycetia</taxon>
        <taxon>Planctomycetales</taxon>
        <taxon>Planctomycetaceae</taxon>
        <taxon>Alienimonas</taxon>
    </lineage>
</organism>
<name>A0A517PBQ2_9PLAN</name>